<reference evidence="2" key="1">
    <citation type="journal article" date="2010" name="Nat. Biotechnol.">
        <title>Draft genome sequence of the oilseed species Ricinus communis.</title>
        <authorList>
            <person name="Chan A.P."/>
            <person name="Crabtree J."/>
            <person name="Zhao Q."/>
            <person name="Lorenzi H."/>
            <person name="Orvis J."/>
            <person name="Puiu D."/>
            <person name="Melake-Berhan A."/>
            <person name="Jones K.M."/>
            <person name="Redman J."/>
            <person name="Chen G."/>
            <person name="Cahoon E.B."/>
            <person name="Gedil M."/>
            <person name="Stanke M."/>
            <person name="Haas B.J."/>
            <person name="Wortman J.R."/>
            <person name="Fraser-Liggett C.M."/>
            <person name="Ravel J."/>
            <person name="Rabinowicz P.D."/>
        </authorList>
    </citation>
    <scope>NUCLEOTIDE SEQUENCE [LARGE SCALE GENOMIC DNA]</scope>
    <source>
        <strain evidence="2">cv. Hale</strain>
    </source>
</reference>
<organism evidence="1 2">
    <name type="scientific">Ricinus communis</name>
    <name type="common">Castor bean</name>
    <dbReference type="NCBI Taxonomy" id="3988"/>
    <lineage>
        <taxon>Eukaryota</taxon>
        <taxon>Viridiplantae</taxon>
        <taxon>Streptophyta</taxon>
        <taxon>Embryophyta</taxon>
        <taxon>Tracheophyta</taxon>
        <taxon>Spermatophyta</taxon>
        <taxon>Magnoliopsida</taxon>
        <taxon>eudicotyledons</taxon>
        <taxon>Gunneridae</taxon>
        <taxon>Pentapetalae</taxon>
        <taxon>rosids</taxon>
        <taxon>fabids</taxon>
        <taxon>Malpighiales</taxon>
        <taxon>Euphorbiaceae</taxon>
        <taxon>Acalyphoideae</taxon>
        <taxon>Acalypheae</taxon>
        <taxon>Ricinus</taxon>
    </lineage>
</organism>
<dbReference type="AlphaFoldDB" id="B9S6S9"/>
<sequence>MVIAATDLVFQLGSSDPALIPLHELIQLPKDRNFWVWDSCKVLKILHVIATWGSLTQDVEMGA</sequence>
<accession>B9S6S9</accession>
<evidence type="ECO:0000313" key="1">
    <source>
        <dbReference type="EMBL" id="EEF40685.1"/>
    </source>
</evidence>
<protein>
    <submittedName>
        <fullName evidence="1">Uncharacterized protein</fullName>
    </submittedName>
</protein>
<gene>
    <name evidence="1" type="ORF">RCOM_0873330</name>
</gene>
<evidence type="ECO:0000313" key="2">
    <source>
        <dbReference type="Proteomes" id="UP000008311"/>
    </source>
</evidence>
<keyword evidence="2" id="KW-1185">Reference proteome</keyword>
<dbReference type="EMBL" id="EQ973882">
    <property type="protein sequence ID" value="EEF40685.1"/>
    <property type="molecule type" value="Genomic_DNA"/>
</dbReference>
<name>B9S6S9_RICCO</name>
<proteinExistence type="predicted"/>
<dbReference type="InParanoid" id="B9S6S9"/>
<dbReference type="Proteomes" id="UP000008311">
    <property type="component" value="Unassembled WGS sequence"/>
</dbReference>